<evidence type="ECO:0000313" key="2">
    <source>
        <dbReference type="EMBL" id="OCL03745.1"/>
    </source>
</evidence>
<dbReference type="Proteomes" id="UP000250140">
    <property type="component" value="Unassembled WGS sequence"/>
</dbReference>
<sequence length="168" mass="19116">MSTPERNPVDIITSHQATILSLMELAIANIREPLTEAEFASYQRFVRKLNESAQAAQEACIEYESLVASNALRKPLAARTDPKMIALFKKNWAAFRVKAGGVTQLWVSPDNIVDMHRREAKRIEGLKEEWKEEYDKAGLVDKMRMKFGKGRQKKMTEGWDEGSDDGKD</sequence>
<accession>A0A8E2ERY2</accession>
<protein>
    <submittedName>
        <fullName evidence="2">Uncharacterized protein</fullName>
    </submittedName>
</protein>
<reference evidence="2 3" key="1">
    <citation type="journal article" date="2016" name="Nat. Commun.">
        <title>Ectomycorrhizal ecology is imprinted in the genome of the dominant symbiotic fungus Cenococcum geophilum.</title>
        <authorList>
            <consortium name="DOE Joint Genome Institute"/>
            <person name="Peter M."/>
            <person name="Kohler A."/>
            <person name="Ohm R.A."/>
            <person name="Kuo A."/>
            <person name="Krutzmann J."/>
            <person name="Morin E."/>
            <person name="Arend M."/>
            <person name="Barry K.W."/>
            <person name="Binder M."/>
            <person name="Choi C."/>
            <person name="Clum A."/>
            <person name="Copeland A."/>
            <person name="Grisel N."/>
            <person name="Haridas S."/>
            <person name="Kipfer T."/>
            <person name="LaButti K."/>
            <person name="Lindquist E."/>
            <person name="Lipzen A."/>
            <person name="Maire R."/>
            <person name="Meier B."/>
            <person name="Mihaltcheva S."/>
            <person name="Molinier V."/>
            <person name="Murat C."/>
            <person name="Poggeler S."/>
            <person name="Quandt C.A."/>
            <person name="Sperisen C."/>
            <person name="Tritt A."/>
            <person name="Tisserant E."/>
            <person name="Crous P.W."/>
            <person name="Henrissat B."/>
            <person name="Nehls U."/>
            <person name="Egli S."/>
            <person name="Spatafora J.W."/>
            <person name="Grigoriev I.V."/>
            <person name="Martin F.M."/>
        </authorList>
    </citation>
    <scope>NUCLEOTIDE SEQUENCE [LARGE SCALE GENOMIC DNA]</scope>
    <source>
        <strain evidence="2 3">CBS 207.34</strain>
    </source>
</reference>
<dbReference type="EMBL" id="KV750692">
    <property type="protein sequence ID" value="OCL03745.1"/>
    <property type="molecule type" value="Genomic_DNA"/>
</dbReference>
<feature type="region of interest" description="Disordered" evidence="1">
    <location>
        <begin position="148"/>
        <end position="168"/>
    </location>
</feature>
<keyword evidence="3" id="KW-1185">Reference proteome</keyword>
<organism evidence="2 3">
    <name type="scientific">Glonium stellatum</name>
    <dbReference type="NCBI Taxonomy" id="574774"/>
    <lineage>
        <taxon>Eukaryota</taxon>
        <taxon>Fungi</taxon>
        <taxon>Dikarya</taxon>
        <taxon>Ascomycota</taxon>
        <taxon>Pezizomycotina</taxon>
        <taxon>Dothideomycetes</taxon>
        <taxon>Pleosporomycetidae</taxon>
        <taxon>Gloniales</taxon>
        <taxon>Gloniaceae</taxon>
        <taxon>Glonium</taxon>
    </lineage>
</organism>
<proteinExistence type="predicted"/>
<dbReference type="OrthoDB" id="10446738at2759"/>
<feature type="compositionally biased region" description="Acidic residues" evidence="1">
    <location>
        <begin position="158"/>
        <end position="168"/>
    </location>
</feature>
<name>A0A8E2ERY2_9PEZI</name>
<gene>
    <name evidence="2" type="ORF">AOQ84DRAFT_226989</name>
</gene>
<evidence type="ECO:0000256" key="1">
    <source>
        <dbReference type="SAM" id="MobiDB-lite"/>
    </source>
</evidence>
<dbReference type="AlphaFoldDB" id="A0A8E2ERY2"/>
<evidence type="ECO:0000313" key="3">
    <source>
        <dbReference type="Proteomes" id="UP000250140"/>
    </source>
</evidence>